<keyword evidence="3 5" id="KW-1133">Transmembrane helix</keyword>
<keyword evidence="1" id="KW-1003">Cell membrane</keyword>
<dbReference type="Pfam" id="PF07869">
    <property type="entry name" value="DUF1656"/>
    <property type="match status" value="1"/>
</dbReference>
<feature type="transmembrane region" description="Helical" evidence="5">
    <location>
        <begin position="50"/>
        <end position="69"/>
    </location>
</feature>
<dbReference type="Proteomes" id="UP000295493">
    <property type="component" value="Unassembled WGS sequence"/>
</dbReference>
<dbReference type="EMBL" id="SNWD01000014">
    <property type="protein sequence ID" value="TDN79027.1"/>
    <property type="molecule type" value="Genomic_DNA"/>
</dbReference>
<evidence type="ECO:0000313" key="6">
    <source>
        <dbReference type="EMBL" id="TDN79027.1"/>
    </source>
</evidence>
<dbReference type="AlphaFoldDB" id="A0A4R6FD69"/>
<evidence type="ECO:0000256" key="2">
    <source>
        <dbReference type="ARBA" id="ARBA00022692"/>
    </source>
</evidence>
<name>A0A4R6FD69_9SPHN</name>
<sequence>MRGEVFIGGVYIPSLLLLAILAFLAFLPVRAVLERIGFYRWMGSRPLSDLALFVLLLGLLVFLTLPGSAGHHGLLS</sequence>
<reference evidence="6 7" key="1">
    <citation type="submission" date="2019-03" db="EMBL/GenBank/DDBJ databases">
        <title>Genomic Encyclopedia of Type Strains, Phase IV (KMG-IV): sequencing the most valuable type-strain genomes for metagenomic binning, comparative biology and taxonomic classification.</title>
        <authorList>
            <person name="Goeker M."/>
        </authorList>
    </citation>
    <scope>NUCLEOTIDE SEQUENCE [LARGE SCALE GENOMIC DNA]</scope>
    <source>
        <strain evidence="6 7">DSM 25059</strain>
    </source>
</reference>
<evidence type="ECO:0000313" key="7">
    <source>
        <dbReference type="Proteomes" id="UP000295493"/>
    </source>
</evidence>
<organism evidence="6 7">
    <name type="scientific">Stakelama pacifica</name>
    <dbReference type="NCBI Taxonomy" id="517720"/>
    <lineage>
        <taxon>Bacteria</taxon>
        <taxon>Pseudomonadati</taxon>
        <taxon>Pseudomonadota</taxon>
        <taxon>Alphaproteobacteria</taxon>
        <taxon>Sphingomonadales</taxon>
        <taxon>Sphingomonadaceae</taxon>
        <taxon>Stakelama</taxon>
    </lineage>
</organism>
<evidence type="ECO:0000256" key="4">
    <source>
        <dbReference type="ARBA" id="ARBA00023136"/>
    </source>
</evidence>
<dbReference type="RefSeq" id="WP_133496745.1">
    <property type="nucleotide sequence ID" value="NZ_BMLU01000013.1"/>
</dbReference>
<keyword evidence="2 5" id="KW-0812">Transmembrane</keyword>
<evidence type="ECO:0000256" key="5">
    <source>
        <dbReference type="SAM" id="Phobius"/>
    </source>
</evidence>
<comment type="caution">
    <text evidence="6">The sequence shown here is derived from an EMBL/GenBank/DDBJ whole genome shotgun (WGS) entry which is preliminary data.</text>
</comment>
<keyword evidence="7" id="KW-1185">Reference proteome</keyword>
<accession>A0A4R6FD69</accession>
<keyword evidence="4 5" id="KW-0472">Membrane</keyword>
<gene>
    <name evidence="6" type="ORF">EV664_11463</name>
</gene>
<evidence type="ECO:0000256" key="1">
    <source>
        <dbReference type="ARBA" id="ARBA00022475"/>
    </source>
</evidence>
<proteinExistence type="predicted"/>
<dbReference type="InterPro" id="IPR012451">
    <property type="entry name" value="DUF1656"/>
</dbReference>
<evidence type="ECO:0000256" key="3">
    <source>
        <dbReference type="ARBA" id="ARBA00022989"/>
    </source>
</evidence>
<feature type="transmembrane region" description="Helical" evidence="5">
    <location>
        <begin position="6"/>
        <end position="29"/>
    </location>
</feature>
<protein>
    <submittedName>
        <fullName evidence="6">Uncharacterized protein DUF1656</fullName>
    </submittedName>
</protein>